<sequence length="113" mass="12799">MDSNANLEIWAKEQGVDISEDDLWLRNVKSLPSEFATLPLKELYITIKETETTQYKEILQTILQIKTLESLTIECESHAAQIAPAYKKAILATDFSTLKNLKGLRLINGGDFR</sequence>
<dbReference type="RefSeq" id="WP_034573831.1">
    <property type="nucleotide sequence ID" value="NZ_JRMP02000011.1"/>
</dbReference>
<dbReference type="AlphaFoldDB" id="A0A347VS98"/>
<comment type="caution">
    <text evidence="1">The sequence shown here is derived from an EMBL/GenBank/DDBJ whole genome shotgun (WGS) entry which is preliminary data.</text>
</comment>
<proteinExistence type="predicted"/>
<organism evidence="1 2">
    <name type="scientific">Helicobacter saguini</name>
    <dbReference type="NCBI Taxonomy" id="1548018"/>
    <lineage>
        <taxon>Bacteria</taxon>
        <taxon>Pseudomonadati</taxon>
        <taxon>Campylobacterota</taxon>
        <taxon>Epsilonproteobacteria</taxon>
        <taxon>Campylobacterales</taxon>
        <taxon>Helicobacteraceae</taxon>
        <taxon>Helicobacter</taxon>
    </lineage>
</organism>
<evidence type="ECO:0000313" key="2">
    <source>
        <dbReference type="Proteomes" id="UP000029714"/>
    </source>
</evidence>
<protein>
    <submittedName>
        <fullName evidence="1">Uncharacterized protein</fullName>
    </submittedName>
</protein>
<reference evidence="1 2" key="2">
    <citation type="journal article" date="2016" name="Infect. Immun.">
        <title>Helicobacter saguini, a Novel Helicobacter Isolated from Cotton-Top Tamarins with Ulcerative Colitis, Has Proinflammatory Properties and Induces Typhlocolitis and Dysplasia in Gnotobiotic IL-10-/- Mice.</title>
        <authorList>
            <person name="Shen Z."/>
            <person name="Mannion A."/>
            <person name="Whary M.T."/>
            <person name="Muthupalani S."/>
            <person name="Sheh A."/>
            <person name="Feng Y."/>
            <person name="Gong G."/>
            <person name="Vandamme P."/>
            <person name="Holcombe H.R."/>
            <person name="Paster B.J."/>
            <person name="Fox J.G."/>
        </authorList>
    </citation>
    <scope>NUCLEOTIDE SEQUENCE [LARGE SCALE GENOMIC DNA]</scope>
    <source>
        <strain evidence="1 2">MIT 97-6194</strain>
    </source>
</reference>
<name>A0A347VS98_9HELI</name>
<dbReference type="Proteomes" id="UP000029714">
    <property type="component" value="Unassembled WGS sequence"/>
</dbReference>
<reference evidence="1 2" key="1">
    <citation type="journal article" date="2014" name="Genome Announc.">
        <title>Draft genome sequences of eight enterohepatic helicobacter species isolated from both laboratory and wild rodents.</title>
        <authorList>
            <person name="Sheh A."/>
            <person name="Shen Z."/>
            <person name="Fox J.G."/>
        </authorList>
    </citation>
    <scope>NUCLEOTIDE SEQUENCE [LARGE SCALE GENOMIC DNA]</scope>
    <source>
        <strain evidence="1 2">MIT 97-6194</strain>
    </source>
</reference>
<keyword evidence="2" id="KW-1185">Reference proteome</keyword>
<evidence type="ECO:0000313" key="1">
    <source>
        <dbReference type="EMBL" id="TLD93999.1"/>
    </source>
</evidence>
<accession>A0A347VS98</accession>
<gene>
    <name evidence="1" type="ORF">LS64_007515</name>
</gene>
<dbReference type="EMBL" id="JRMP02000011">
    <property type="protein sequence ID" value="TLD93999.1"/>
    <property type="molecule type" value="Genomic_DNA"/>
</dbReference>